<reference evidence="3" key="2">
    <citation type="submission" date="2015-01" db="EMBL/GenBank/DDBJ databases">
        <title>Evolutionary Origins and Diversification of the Mycorrhizal Mutualists.</title>
        <authorList>
            <consortium name="DOE Joint Genome Institute"/>
            <consortium name="Mycorrhizal Genomics Consortium"/>
            <person name="Kohler A."/>
            <person name="Kuo A."/>
            <person name="Nagy L.G."/>
            <person name="Floudas D."/>
            <person name="Copeland A."/>
            <person name="Barry K.W."/>
            <person name="Cichocki N."/>
            <person name="Veneault-Fourrey C."/>
            <person name="LaButti K."/>
            <person name="Lindquist E.A."/>
            <person name="Lipzen A."/>
            <person name="Lundell T."/>
            <person name="Morin E."/>
            <person name="Murat C."/>
            <person name="Riley R."/>
            <person name="Ohm R."/>
            <person name="Sun H."/>
            <person name="Tunlid A."/>
            <person name="Henrissat B."/>
            <person name="Grigoriev I.V."/>
            <person name="Hibbett D.S."/>
            <person name="Martin F."/>
        </authorList>
    </citation>
    <scope>NUCLEOTIDE SEQUENCE [LARGE SCALE GENOMIC DNA]</scope>
    <source>
        <strain evidence="3">LaAM-08-1</strain>
    </source>
</reference>
<evidence type="ECO:0000313" key="3">
    <source>
        <dbReference type="Proteomes" id="UP000054477"/>
    </source>
</evidence>
<feature type="region of interest" description="Disordered" evidence="1">
    <location>
        <begin position="1"/>
        <end position="30"/>
    </location>
</feature>
<name>A0A0C9X5L2_9AGAR</name>
<protein>
    <submittedName>
        <fullName evidence="2">Uncharacterized protein</fullName>
    </submittedName>
</protein>
<sequence length="71" mass="8129">MSFTNPSQRSCEPPLDSNYRQSRANSDPNSAARKLACLLNAAKVHHHDLFLPERITGEDFSLTRRQARTRF</sequence>
<reference evidence="2 3" key="1">
    <citation type="submission" date="2014-04" db="EMBL/GenBank/DDBJ databases">
        <authorList>
            <consortium name="DOE Joint Genome Institute"/>
            <person name="Kuo A."/>
            <person name="Kohler A."/>
            <person name="Nagy L.G."/>
            <person name="Floudas D."/>
            <person name="Copeland A."/>
            <person name="Barry K.W."/>
            <person name="Cichocki N."/>
            <person name="Veneault-Fourrey C."/>
            <person name="LaButti K."/>
            <person name="Lindquist E.A."/>
            <person name="Lipzen A."/>
            <person name="Lundell T."/>
            <person name="Morin E."/>
            <person name="Murat C."/>
            <person name="Sun H."/>
            <person name="Tunlid A."/>
            <person name="Henrissat B."/>
            <person name="Grigoriev I.V."/>
            <person name="Hibbett D.S."/>
            <person name="Martin F."/>
            <person name="Nordberg H.P."/>
            <person name="Cantor M.N."/>
            <person name="Hua S.X."/>
        </authorList>
    </citation>
    <scope>NUCLEOTIDE SEQUENCE [LARGE SCALE GENOMIC DNA]</scope>
    <source>
        <strain evidence="2 3">LaAM-08-1</strain>
    </source>
</reference>
<dbReference type="Proteomes" id="UP000054477">
    <property type="component" value="Unassembled WGS sequence"/>
</dbReference>
<feature type="compositionally biased region" description="Polar residues" evidence="1">
    <location>
        <begin position="18"/>
        <end position="29"/>
    </location>
</feature>
<dbReference type="AlphaFoldDB" id="A0A0C9X5L2"/>
<gene>
    <name evidence="2" type="ORF">K443DRAFT_612495</name>
</gene>
<evidence type="ECO:0000313" key="2">
    <source>
        <dbReference type="EMBL" id="KIK00331.1"/>
    </source>
</evidence>
<dbReference type="EMBL" id="KN838628">
    <property type="protein sequence ID" value="KIK00331.1"/>
    <property type="molecule type" value="Genomic_DNA"/>
</dbReference>
<evidence type="ECO:0000256" key="1">
    <source>
        <dbReference type="SAM" id="MobiDB-lite"/>
    </source>
</evidence>
<keyword evidence="3" id="KW-1185">Reference proteome</keyword>
<proteinExistence type="predicted"/>
<feature type="compositionally biased region" description="Polar residues" evidence="1">
    <location>
        <begin position="1"/>
        <end position="10"/>
    </location>
</feature>
<dbReference type="HOGENOM" id="CLU_2740453_0_0_1"/>
<accession>A0A0C9X5L2</accession>
<organism evidence="2 3">
    <name type="scientific">Laccaria amethystina LaAM-08-1</name>
    <dbReference type="NCBI Taxonomy" id="1095629"/>
    <lineage>
        <taxon>Eukaryota</taxon>
        <taxon>Fungi</taxon>
        <taxon>Dikarya</taxon>
        <taxon>Basidiomycota</taxon>
        <taxon>Agaricomycotina</taxon>
        <taxon>Agaricomycetes</taxon>
        <taxon>Agaricomycetidae</taxon>
        <taxon>Agaricales</taxon>
        <taxon>Agaricineae</taxon>
        <taxon>Hydnangiaceae</taxon>
        <taxon>Laccaria</taxon>
    </lineage>
</organism>